<dbReference type="EMBL" id="CP041659">
    <property type="protein sequence ID" value="QDP18493.1"/>
    <property type="molecule type" value="Genomic_DNA"/>
</dbReference>
<dbReference type="InterPro" id="IPR009875">
    <property type="entry name" value="PilZ_domain"/>
</dbReference>
<accession>A0A516INL2</accession>
<dbReference type="AlphaFoldDB" id="A0A516INL2"/>
<evidence type="ECO:0000259" key="1">
    <source>
        <dbReference type="Pfam" id="PF07238"/>
    </source>
</evidence>
<proteinExistence type="predicted"/>
<evidence type="ECO:0000313" key="3">
    <source>
        <dbReference type="Proteomes" id="UP000321857"/>
    </source>
</evidence>
<name>A0A516INL2_9SPHN</name>
<keyword evidence="3" id="KW-1185">Reference proteome</keyword>
<sequence>MMQNASPAERRRLNAQMNAVNDREPRRTTELTGFAVLESGATIEITVLDLSYDGCKIVTPAALLPGLKLKLSILGVHGALDAAVRWSRNGFAGLRFNPDDEPEAGPVQTPREFERVKLDATIALRRPGRQVYAVRLFDLAPSGCKVEFVERPKEGETLWVKFDSLEAIEATVRWVDGFYGGVQFTRPIYSAVFQMLVTRLTKS</sequence>
<dbReference type="OrthoDB" id="9795572at2"/>
<evidence type="ECO:0000313" key="2">
    <source>
        <dbReference type="EMBL" id="QDP18493.1"/>
    </source>
</evidence>
<gene>
    <name evidence="2" type="ORF">FMM02_00075</name>
</gene>
<dbReference type="Proteomes" id="UP000321857">
    <property type="component" value="Chromosome"/>
</dbReference>
<reference evidence="2 3" key="1">
    <citation type="submission" date="2019-07" db="EMBL/GenBank/DDBJ databases">
        <title>Sphingomonas AE3 Genome sequencing and assembly.</title>
        <authorList>
            <person name="Kim H."/>
        </authorList>
    </citation>
    <scope>NUCLEOTIDE SEQUENCE [LARGE SCALE GENOMIC DNA]</scope>
    <source>
        <strain evidence="2 3">AE3</strain>
    </source>
</reference>
<dbReference type="Pfam" id="PF07238">
    <property type="entry name" value="PilZ"/>
    <property type="match status" value="2"/>
</dbReference>
<dbReference type="GO" id="GO:0035438">
    <property type="term" value="F:cyclic-di-GMP binding"/>
    <property type="evidence" value="ECO:0007669"/>
    <property type="project" value="InterPro"/>
</dbReference>
<protein>
    <recommendedName>
        <fullName evidence="1">PilZ domain-containing protein</fullName>
    </recommendedName>
</protein>
<dbReference type="KEGG" id="sxa:FMM02_00075"/>
<dbReference type="SUPFAM" id="SSF141371">
    <property type="entry name" value="PilZ domain-like"/>
    <property type="match status" value="2"/>
</dbReference>
<organism evidence="2 3">
    <name type="scientific">Sphingomonas xanthus</name>
    <dbReference type="NCBI Taxonomy" id="2594473"/>
    <lineage>
        <taxon>Bacteria</taxon>
        <taxon>Pseudomonadati</taxon>
        <taxon>Pseudomonadota</taxon>
        <taxon>Alphaproteobacteria</taxon>
        <taxon>Sphingomonadales</taxon>
        <taxon>Sphingomonadaceae</taxon>
        <taxon>Sphingomonas</taxon>
    </lineage>
</organism>
<feature type="domain" description="PilZ" evidence="1">
    <location>
        <begin position="28"/>
        <end position="102"/>
    </location>
</feature>
<feature type="domain" description="PilZ" evidence="1">
    <location>
        <begin position="111"/>
        <end position="186"/>
    </location>
</feature>